<dbReference type="AlphaFoldDB" id="A0AAV6ZSW7"/>
<accession>A0AAV6ZSW7</accession>
<keyword evidence="3" id="KW-1185">Reference proteome</keyword>
<reference evidence="2" key="1">
    <citation type="thesis" date="2020" institute="ProQuest LLC" country="789 East Eisenhower Parkway, Ann Arbor, MI, USA">
        <title>Comparative Genomics and Chromosome Evolution.</title>
        <authorList>
            <person name="Mudd A.B."/>
        </authorList>
    </citation>
    <scope>NUCLEOTIDE SEQUENCE</scope>
    <source>
        <strain evidence="2">237g6f4</strain>
        <tissue evidence="2">Blood</tissue>
    </source>
</reference>
<dbReference type="Proteomes" id="UP000824782">
    <property type="component" value="Unassembled WGS sequence"/>
</dbReference>
<sequence>MSDDPRDVASEQTSSSDADSDEDAYESGDNPPYDSYSGSSPLYPYTQKTNQIVYEYQAGRKVARLREPRDLYGVSSSSFFQLPRWPYECQVLKEKIEHIEWDPPVPEPMYKPAGFEQESACVDPIGSKVIYQISEGKYKNLLILAVVDA</sequence>
<evidence type="ECO:0000256" key="1">
    <source>
        <dbReference type="SAM" id="MobiDB-lite"/>
    </source>
</evidence>
<evidence type="ECO:0000313" key="2">
    <source>
        <dbReference type="EMBL" id="KAG8549383.1"/>
    </source>
</evidence>
<dbReference type="EMBL" id="WNYA01000188">
    <property type="protein sequence ID" value="KAG8549383.1"/>
    <property type="molecule type" value="Genomic_DNA"/>
</dbReference>
<proteinExistence type="predicted"/>
<gene>
    <name evidence="2" type="ORF">GDO81_021348</name>
</gene>
<protein>
    <submittedName>
        <fullName evidence="2">Uncharacterized protein</fullName>
    </submittedName>
</protein>
<feature type="region of interest" description="Disordered" evidence="1">
    <location>
        <begin position="1"/>
        <end position="44"/>
    </location>
</feature>
<comment type="caution">
    <text evidence="2">The sequence shown here is derived from an EMBL/GenBank/DDBJ whole genome shotgun (WGS) entry which is preliminary data.</text>
</comment>
<evidence type="ECO:0000313" key="3">
    <source>
        <dbReference type="Proteomes" id="UP000824782"/>
    </source>
</evidence>
<name>A0AAV6ZSW7_ENGPU</name>
<organism evidence="2 3">
    <name type="scientific">Engystomops pustulosus</name>
    <name type="common">Tungara frog</name>
    <name type="synonym">Physalaemus pustulosus</name>
    <dbReference type="NCBI Taxonomy" id="76066"/>
    <lineage>
        <taxon>Eukaryota</taxon>
        <taxon>Metazoa</taxon>
        <taxon>Chordata</taxon>
        <taxon>Craniata</taxon>
        <taxon>Vertebrata</taxon>
        <taxon>Euteleostomi</taxon>
        <taxon>Amphibia</taxon>
        <taxon>Batrachia</taxon>
        <taxon>Anura</taxon>
        <taxon>Neobatrachia</taxon>
        <taxon>Hyloidea</taxon>
        <taxon>Leptodactylidae</taxon>
        <taxon>Leiuperinae</taxon>
        <taxon>Engystomops</taxon>
    </lineage>
</organism>